<accession>A0A8T0FA43</accession>
<evidence type="ECO:0000313" key="2">
    <source>
        <dbReference type="Proteomes" id="UP000807504"/>
    </source>
</evidence>
<dbReference type="EMBL" id="JABXBU010000015">
    <property type="protein sequence ID" value="KAF8787085.1"/>
    <property type="molecule type" value="Genomic_DNA"/>
</dbReference>
<organism evidence="1 2">
    <name type="scientific">Argiope bruennichi</name>
    <name type="common">Wasp spider</name>
    <name type="synonym">Aranea bruennichi</name>
    <dbReference type="NCBI Taxonomy" id="94029"/>
    <lineage>
        <taxon>Eukaryota</taxon>
        <taxon>Metazoa</taxon>
        <taxon>Ecdysozoa</taxon>
        <taxon>Arthropoda</taxon>
        <taxon>Chelicerata</taxon>
        <taxon>Arachnida</taxon>
        <taxon>Araneae</taxon>
        <taxon>Araneomorphae</taxon>
        <taxon>Entelegynae</taxon>
        <taxon>Araneoidea</taxon>
        <taxon>Araneidae</taxon>
        <taxon>Argiope</taxon>
    </lineage>
</organism>
<proteinExistence type="predicted"/>
<dbReference type="Proteomes" id="UP000807504">
    <property type="component" value="Unassembled WGS sequence"/>
</dbReference>
<keyword evidence="2" id="KW-1185">Reference proteome</keyword>
<reference evidence="1" key="1">
    <citation type="journal article" date="2020" name="bioRxiv">
        <title>Chromosome-level reference genome of the European wasp spider Argiope bruennichi: a resource for studies on range expansion and evolutionary adaptation.</title>
        <authorList>
            <person name="Sheffer M.M."/>
            <person name="Hoppe A."/>
            <person name="Krehenwinkel H."/>
            <person name="Uhl G."/>
            <person name="Kuss A.W."/>
            <person name="Jensen L."/>
            <person name="Jensen C."/>
            <person name="Gillespie R.G."/>
            <person name="Hoff K.J."/>
            <person name="Prost S."/>
        </authorList>
    </citation>
    <scope>NUCLEOTIDE SEQUENCE</scope>
</reference>
<dbReference type="GO" id="GO:0042981">
    <property type="term" value="P:regulation of apoptotic process"/>
    <property type="evidence" value="ECO:0007669"/>
    <property type="project" value="InterPro"/>
</dbReference>
<evidence type="ECO:0000313" key="1">
    <source>
        <dbReference type="EMBL" id="KAF8787085.1"/>
    </source>
</evidence>
<gene>
    <name evidence="1" type="ORF">HNY73_008715</name>
</gene>
<protein>
    <submittedName>
        <fullName evidence="1">Uncharacterized protein</fullName>
    </submittedName>
</protein>
<name>A0A8T0FA43_ARGBR</name>
<sequence>MRFVMREHRLKWVPADIVYFYRQTCLTKFNYAVGLAVIEMSGILRLQMKEKFKHMRETGFTSSKHFEMEMKNSAQREFVGGFNLRRFLVFCGMVTSLAVRFYLHGCSQAPYQAVAVIAEVMTDNKDRFIASGGWDALQAESVVILTGDNSACGCFSFFRLPHIRI</sequence>
<dbReference type="Gene3D" id="1.10.437.10">
    <property type="entry name" value="Blc2-like"/>
    <property type="match status" value="1"/>
</dbReference>
<dbReference type="InterPro" id="IPR036834">
    <property type="entry name" value="Bcl-2-like_sf"/>
</dbReference>
<comment type="caution">
    <text evidence="1">The sequence shown here is derived from an EMBL/GenBank/DDBJ whole genome shotgun (WGS) entry which is preliminary data.</text>
</comment>
<reference evidence="1" key="2">
    <citation type="submission" date="2020-06" db="EMBL/GenBank/DDBJ databases">
        <authorList>
            <person name="Sheffer M."/>
        </authorList>
    </citation>
    <scope>NUCLEOTIDE SEQUENCE</scope>
</reference>
<dbReference type="AlphaFoldDB" id="A0A8T0FA43"/>